<dbReference type="Proteomes" id="UP000562984">
    <property type="component" value="Unassembled WGS sequence"/>
</dbReference>
<keyword evidence="3" id="KW-1185">Reference proteome</keyword>
<proteinExistence type="predicted"/>
<reference evidence="2 3" key="1">
    <citation type="submission" date="2020-05" db="EMBL/GenBank/DDBJ databases">
        <title>Nakamurella sp. DB0629 isolated from air conditioner.</title>
        <authorList>
            <person name="Kim D.H."/>
            <person name="Kim D.-U."/>
        </authorList>
    </citation>
    <scope>NUCLEOTIDE SEQUENCE [LARGE SCALE GENOMIC DNA]</scope>
    <source>
        <strain evidence="2 3">DB0629</strain>
    </source>
</reference>
<feature type="compositionally biased region" description="Basic residues" evidence="1">
    <location>
        <begin position="55"/>
        <end position="72"/>
    </location>
</feature>
<name>A0A849AHF3_9ACTN</name>
<feature type="region of interest" description="Disordered" evidence="1">
    <location>
        <begin position="23"/>
        <end position="72"/>
    </location>
</feature>
<dbReference type="RefSeq" id="WP_171199935.1">
    <property type="nucleotide sequence ID" value="NZ_JABEND010000005.1"/>
</dbReference>
<sequence length="87" mass="9763">MKHRQLAVPDLVRVVQMGKLVGAENGLQNDRQHQLSGHHGQRYRPTEPKNLAPAQKHHRHRSGAAVRPPRRRPGLLVAALVGQLLVR</sequence>
<gene>
    <name evidence="2" type="ORF">HKD39_11210</name>
</gene>
<protein>
    <submittedName>
        <fullName evidence="2">Uncharacterized protein</fullName>
    </submittedName>
</protein>
<comment type="caution">
    <text evidence="2">The sequence shown here is derived from an EMBL/GenBank/DDBJ whole genome shotgun (WGS) entry which is preliminary data.</text>
</comment>
<dbReference type="EMBL" id="JABEND010000005">
    <property type="protein sequence ID" value="NNG36272.1"/>
    <property type="molecule type" value="Genomic_DNA"/>
</dbReference>
<evidence type="ECO:0000313" key="3">
    <source>
        <dbReference type="Proteomes" id="UP000562984"/>
    </source>
</evidence>
<dbReference type="AlphaFoldDB" id="A0A849AHF3"/>
<evidence type="ECO:0000256" key="1">
    <source>
        <dbReference type="SAM" id="MobiDB-lite"/>
    </source>
</evidence>
<evidence type="ECO:0000313" key="2">
    <source>
        <dbReference type="EMBL" id="NNG36272.1"/>
    </source>
</evidence>
<organism evidence="2 3">
    <name type="scientific">Nakamurella aerolata</name>
    <dbReference type="NCBI Taxonomy" id="1656892"/>
    <lineage>
        <taxon>Bacteria</taxon>
        <taxon>Bacillati</taxon>
        <taxon>Actinomycetota</taxon>
        <taxon>Actinomycetes</taxon>
        <taxon>Nakamurellales</taxon>
        <taxon>Nakamurellaceae</taxon>
        <taxon>Nakamurella</taxon>
    </lineage>
</organism>
<accession>A0A849AHF3</accession>